<dbReference type="PANTHER" id="PTHR42693:SF53">
    <property type="entry name" value="ENDO-4-O-SULFATASE"/>
    <property type="match status" value="1"/>
</dbReference>
<keyword evidence="2" id="KW-0378">Hydrolase</keyword>
<keyword evidence="3" id="KW-0732">Signal</keyword>
<dbReference type="OrthoDB" id="9764377at2"/>
<feature type="domain" description="Sulfatase N-terminal" evidence="4">
    <location>
        <begin position="36"/>
        <end position="368"/>
    </location>
</feature>
<name>A0A4V6P8Q9_9BACT</name>
<comment type="similarity">
    <text evidence="1">Belongs to the sulfatase family.</text>
</comment>
<feature type="chain" id="PRO_5020642701" evidence="3">
    <location>
        <begin position="33"/>
        <end position="471"/>
    </location>
</feature>
<evidence type="ECO:0000256" key="3">
    <source>
        <dbReference type="SAM" id="SignalP"/>
    </source>
</evidence>
<dbReference type="InterPro" id="IPR000917">
    <property type="entry name" value="Sulfatase_N"/>
</dbReference>
<feature type="signal peptide" evidence="3">
    <location>
        <begin position="1"/>
        <end position="32"/>
    </location>
</feature>
<dbReference type="Proteomes" id="UP000295706">
    <property type="component" value="Unassembled WGS sequence"/>
</dbReference>
<evidence type="ECO:0000313" key="5">
    <source>
        <dbReference type="EMBL" id="TDB67905.1"/>
    </source>
</evidence>
<evidence type="ECO:0000256" key="2">
    <source>
        <dbReference type="ARBA" id="ARBA00022801"/>
    </source>
</evidence>
<organism evidence="5 6">
    <name type="scientific">Arundinibacter roseus</name>
    <dbReference type="NCBI Taxonomy" id="2070510"/>
    <lineage>
        <taxon>Bacteria</taxon>
        <taxon>Pseudomonadati</taxon>
        <taxon>Bacteroidota</taxon>
        <taxon>Cytophagia</taxon>
        <taxon>Cytophagales</taxon>
        <taxon>Spirosomataceae</taxon>
        <taxon>Arundinibacter</taxon>
    </lineage>
</organism>
<dbReference type="SUPFAM" id="SSF53649">
    <property type="entry name" value="Alkaline phosphatase-like"/>
    <property type="match status" value="1"/>
</dbReference>
<accession>A0A4V6P8Q9</accession>
<dbReference type="Gene3D" id="3.30.1120.10">
    <property type="match status" value="1"/>
</dbReference>
<dbReference type="Gene3D" id="3.40.720.10">
    <property type="entry name" value="Alkaline Phosphatase, subunit A"/>
    <property type="match status" value="1"/>
</dbReference>
<dbReference type="PANTHER" id="PTHR42693">
    <property type="entry name" value="ARYLSULFATASE FAMILY MEMBER"/>
    <property type="match status" value="1"/>
</dbReference>
<reference evidence="5 6" key="1">
    <citation type="submission" date="2019-02" db="EMBL/GenBank/DDBJ databases">
        <title>Arundinibacter roseus gen. nov., sp. nov., a new member of the family Cytophagaceae.</title>
        <authorList>
            <person name="Szuroczki S."/>
            <person name="Khayer B."/>
            <person name="Sproer C."/>
            <person name="Toumi M."/>
            <person name="Szabo A."/>
            <person name="Felfoldi T."/>
            <person name="Schumann P."/>
            <person name="Toth E."/>
        </authorList>
    </citation>
    <scope>NUCLEOTIDE SEQUENCE [LARGE SCALE GENOMIC DNA]</scope>
    <source>
        <strain evidence="5 6">DMA-k-7a</strain>
    </source>
</reference>
<dbReference type="RefSeq" id="WP_132114352.1">
    <property type="nucleotide sequence ID" value="NZ_SMJU01000002.1"/>
</dbReference>
<keyword evidence="6" id="KW-1185">Reference proteome</keyword>
<dbReference type="GO" id="GO:0004065">
    <property type="term" value="F:arylsulfatase activity"/>
    <property type="evidence" value="ECO:0007669"/>
    <property type="project" value="TreeGrafter"/>
</dbReference>
<gene>
    <name evidence="5" type="ORF">EZE20_02975</name>
</gene>
<dbReference type="AlphaFoldDB" id="A0A4V6P8Q9"/>
<dbReference type="CDD" id="cd16145">
    <property type="entry name" value="ARS_like"/>
    <property type="match status" value="1"/>
</dbReference>
<dbReference type="InterPro" id="IPR017850">
    <property type="entry name" value="Alkaline_phosphatase_core_sf"/>
</dbReference>
<sequence>MTFNKQKKILLLLSVPLSLCGFMMSTQVSTPAAEKPNIIFILADDLGYGDLGAYGQKKIKTPNLDKMAANGMKFTDFYTGNTVCAPSRCALMTGKHMGHAYIRGNGEIPLRAEDVIIAQKLKTAGYRTGMFGKWGLGVAGTPGAPNLKGWDSYFGLTHHVDAHFQQPDTLWQIKNKALVPVPNPAKAFANELFTQHALTFMQEKSEQPFFMYLAFTIPHAELRGPQRVLNAYMDGSGKSVFAPEKPWKDGQHYGGQPNPKAAYAGLVTAVDDYVGLVLMKLEEMGMAENTIVMFASDNGTHLEGGRNLQDVEFFASSGPLKGVKRDMYDGGIRTPFLVQWKSKIAPASTTNHVGAFWDVAATAYELAGLPATKDTDGVSFVPTLLQKNQPKHEYLYWEFYERGFDQAVRMGDWKAVKRSQNGGKIELYNMKTDIQESKDVAAANPAVVSKMENVLKEAHVKSEIFPLAKKK</sequence>
<evidence type="ECO:0000256" key="1">
    <source>
        <dbReference type="ARBA" id="ARBA00008779"/>
    </source>
</evidence>
<comment type="caution">
    <text evidence="5">The sequence shown here is derived from an EMBL/GenBank/DDBJ whole genome shotgun (WGS) entry which is preliminary data.</text>
</comment>
<evidence type="ECO:0000313" key="6">
    <source>
        <dbReference type="Proteomes" id="UP000295706"/>
    </source>
</evidence>
<dbReference type="InterPro" id="IPR050738">
    <property type="entry name" value="Sulfatase"/>
</dbReference>
<protein>
    <submittedName>
        <fullName evidence="5">Chloramphenicol resistance protein</fullName>
    </submittedName>
</protein>
<evidence type="ECO:0000259" key="4">
    <source>
        <dbReference type="Pfam" id="PF00884"/>
    </source>
</evidence>
<dbReference type="Pfam" id="PF00884">
    <property type="entry name" value="Sulfatase"/>
    <property type="match status" value="1"/>
</dbReference>
<dbReference type="EMBL" id="SMJU01000002">
    <property type="protein sequence ID" value="TDB67905.1"/>
    <property type="molecule type" value="Genomic_DNA"/>
</dbReference>
<proteinExistence type="inferred from homology"/>